<dbReference type="HOGENOM" id="CLU_3057654_0_0_11"/>
<dbReference type="EMBL" id="AWSD01000388">
    <property type="protein sequence ID" value="ERH15560.1"/>
    <property type="molecule type" value="Genomic_DNA"/>
</dbReference>
<name>U1PGC6_9ACTO</name>
<comment type="caution">
    <text evidence="1">The sequence shown here is derived from an EMBL/GenBank/DDBJ whole genome shotgun (WGS) entry which is preliminary data.</text>
</comment>
<dbReference type="AlphaFoldDB" id="U1PGC6"/>
<sequence length="53" mass="5817">MSESHRRSAAVRALNDWDAASKPVCQFWDGWAVTAPDQRILSGSGSTTRSSEH</sequence>
<accession>U1PGC6</accession>
<evidence type="ECO:0000313" key="2">
    <source>
        <dbReference type="Proteomes" id="UP000016498"/>
    </source>
</evidence>
<proteinExistence type="predicted"/>
<dbReference type="Proteomes" id="UP000016498">
    <property type="component" value="Unassembled WGS sequence"/>
</dbReference>
<organism evidence="1 2">
    <name type="scientific">Actinomyces johnsonii F0510</name>
    <dbReference type="NCBI Taxonomy" id="1227262"/>
    <lineage>
        <taxon>Bacteria</taxon>
        <taxon>Bacillati</taxon>
        <taxon>Actinomycetota</taxon>
        <taxon>Actinomycetes</taxon>
        <taxon>Actinomycetales</taxon>
        <taxon>Actinomycetaceae</taxon>
        <taxon>Actinomyces</taxon>
    </lineage>
</organism>
<protein>
    <submittedName>
        <fullName evidence="1">Uncharacterized protein</fullName>
    </submittedName>
</protein>
<evidence type="ECO:0000313" key="1">
    <source>
        <dbReference type="EMBL" id="ERH15560.1"/>
    </source>
</evidence>
<gene>
    <name evidence="1" type="ORF">HMPREF1549_03222</name>
</gene>
<reference evidence="1 2" key="1">
    <citation type="submission" date="2013-06" db="EMBL/GenBank/DDBJ databases">
        <authorList>
            <person name="Weinstock G."/>
            <person name="Sodergren E."/>
            <person name="Lobos E.A."/>
            <person name="Fulton L."/>
            <person name="Fulton R."/>
            <person name="Courtney L."/>
            <person name="Fronick C."/>
            <person name="O'Laughlin M."/>
            <person name="Godfrey J."/>
            <person name="Wilson R.M."/>
            <person name="Miner T."/>
            <person name="Farmer C."/>
            <person name="Delehaunty K."/>
            <person name="Cordes M."/>
            <person name="Minx P."/>
            <person name="Tomlinson C."/>
            <person name="Chen J."/>
            <person name="Wollam A."/>
            <person name="Pepin K.H."/>
            <person name="Bhonagiri V."/>
            <person name="Zhang X."/>
            <person name="Warren W."/>
            <person name="Mitreva M."/>
            <person name="Mardis E.R."/>
            <person name="Wilson R.K."/>
        </authorList>
    </citation>
    <scope>NUCLEOTIDE SEQUENCE [LARGE SCALE GENOMIC DNA]</scope>
    <source>
        <strain evidence="1 2">F0510</strain>
    </source>
</reference>